<feature type="domain" description="Photolyase/cryptochrome alpha/beta" evidence="8">
    <location>
        <begin position="3"/>
        <end position="132"/>
    </location>
</feature>
<dbReference type="InterPro" id="IPR018394">
    <property type="entry name" value="DNA_photolyase_1_CS_C"/>
</dbReference>
<dbReference type="PROSITE" id="PS51645">
    <property type="entry name" value="PHR_CRY_ALPHA_BETA"/>
    <property type="match status" value="1"/>
</dbReference>
<evidence type="ECO:0000256" key="6">
    <source>
        <dbReference type="RuleBase" id="RU004182"/>
    </source>
</evidence>
<keyword evidence="3 5" id="KW-0274">FAD</keyword>
<keyword evidence="9" id="KW-0456">Lyase</keyword>
<gene>
    <name evidence="9" type="ORF">CRI94_06165</name>
</gene>
<evidence type="ECO:0000256" key="3">
    <source>
        <dbReference type="ARBA" id="ARBA00022827"/>
    </source>
</evidence>
<comment type="caution">
    <text evidence="9">The sequence shown here is derived from an EMBL/GenBank/DDBJ whole genome shotgun (WGS) entry which is preliminary data.</text>
</comment>
<feature type="compositionally biased region" description="Basic residues" evidence="7">
    <location>
        <begin position="489"/>
        <end position="498"/>
    </location>
</feature>
<dbReference type="PANTHER" id="PTHR11455">
    <property type="entry name" value="CRYPTOCHROME"/>
    <property type="match status" value="1"/>
</dbReference>
<dbReference type="SUPFAM" id="SSF48173">
    <property type="entry name" value="Cryptochrome/photolyase FAD-binding domain"/>
    <property type="match status" value="1"/>
</dbReference>
<dbReference type="AlphaFoldDB" id="A0A2A8D1J8"/>
<evidence type="ECO:0000256" key="7">
    <source>
        <dbReference type="SAM" id="MobiDB-lite"/>
    </source>
</evidence>
<dbReference type="InterPro" id="IPR006050">
    <property type="entry name" value="DNA_photolyase_N"/>
</dbReference>
<name>A0A2A8D1J8_9BACT</name>
<dbReference type="InterPro" id="IPR014729">
    <property type="entry name" value="Rossmann-like_a/b/a_fold"/>
</dbReference>
<keyword evidence="4 6" id="KW-0157">Chromophore</keyword>
<dbReference type="SUPFAM" id="SSF52425">
    <property type="entry name" value="Cryptochrome/photolyase, N-terminal domain"/>
    <property type="match status" value="1"/>
</dbReference>
<evidence type="ECO:0000259" key="8">
    <source>
        <dbReference type="PROSITE" id="PS51645"/>
    </source>
</evidence>
<feature type="binding site" evidence="5">
    <location>
        <position position="270"/>
    </location>
    <ligand>
        <name>FAD</name>
        <dbReference type="ChEBI" id="CHEBI:57692"/>
    </ligand>
</feature>
<dbReference type="Pfam" id="PF00875">
    <property type="entry name" value="DNA_photolyase"/>
    <property type="match status" value="1"/>
</dbReference>
<dbReference type="Gene3D" id="1.25.40.80">
    <property type="match status" value="1"/>
</dbReference>
<dbReference type="InterPro" id="IPR036134">
    <property type="entry name" value="Crypto/Photolyase_FAD-like_sf"/>
</dbReference>
<dbReference type="Proteomes" id="UP000220102">
    <property type="component" value="Unassembled WGS sequence"/>
</dbReference>
<dbReference type="GO" id="GO:0003904">
    <property type="term" value="F:deoxyribodipyrimidine photo-lyase activity"/>
    <property type="evidence" value="ECO:0007669"/>
    <property type="project" value="TreeGrafter"/>
</dbReference>
<dbReference type="InterPro" id="IPR002081">
    <property type="entry name" value="Cryptochrome/DNA_photolyase_1"/>
</dbReference>
<comment type="cofactor">
    <cofactor evidence="1">
        <name>(6R)-5,10-methylene-5,6,7,8-tetrahydrofolate</name>
        <dbReference type="ChEBI" id="CHEBI:15636"/>
    </cofactor>
</comment>
<evidence type="ECO:0000256" key="1">
    <source>
        <dbReference type="ARBA" id="ARBA00001932"/>
    </source>
</evidence>
<dbReference type="GO" id="GO:0071949">
    <property type="term" value="F:FAD binding"/>
    <property type="evidence" value="ECO:0007669"/>
    <property type="project" value="TreeGrafter"/>
</dbReference>
<dbReference type="Gene3D" id="3.40.50.620">
    <property type="entry name" value="HUPs"/>
    <property type="match status" value="1"/>
</dbReference>
<dbReference type="OrthoDB" id="9772484at2"/>
<dbReference type="Pfam" id="PF03441">
    <property type="entry name" value="FAD_binding_7"/>
    <property type="match status" value="1"/>
</dbReference>
<organism evidence="9 10">
    <name type="scientific">Longibacter salinarum</name>
    <dbReference type="NCBI Taxonomy" id="1850348"/>
    <lineage>
        <taxon>Bacteria</taxon>
        <taxon>Pseudomonadati</taxon>
        <taxon>Rhodothermota</taxon>
        <taxon>Rhodothermia</taxon>
        <taxon>Rhodothermales</taxon>
        <taxon>Salisaetaceae</taxon>
        <taxon>Longibacter</taxon>
    </lineage>
</organism>
<dbReference type="GO" id="GO:0003677">
    <property type="term" value="F:DNA binding"/>
    <property type="evidence" value="ECO:0007669"/>
    <property type="project" value="TreeGrafter"/>
</dbReference>
<keyword evidence="2 5" id="KW-0285">Flavoprotein</keyword>
<dbReference type="PROSITE" id="PS00394">
    <property type="entry name" value="DNA_PHOTOLYASES_1_1"/>
    <property type="match status" value="1"/>
</dbReference>
<evidence type="ECO:0000313" key="10">
    <source>
        <dbReference type="Proteomes" id="UP000220102"/>
    </source>
</evidence>
<evidence type="ECO:0000256" key="5">
    <source>
        <dbReference type="PIRSR" id="PIRSR602081-1"/>
    </source>
</evidence>
<dbReference type="Gene3D" id="1.10.579.10">
    <property type="entry name" value="DNA Cyclobutane Dipyrimidine Photolyase, subunit A, domain 3"/>
    <property type="match status" value="1"/>
</dbReference>
<dbReference type="InterPro" id="IPR036155">
    <property type="entry name" value="Crypto/Photolyase_N_sf"/>
</dbReference>
<comment type="cofactor">
    <cofactor evidence="5">
        <name>FAD</name>
        <dbReference type="ChEBI" id="CHEBI:57692"/>
    </cofactor>
    <text evidence="5">Binds 1 FAD per subunit.</text>
</comment>
<accession>A0A2A8D1J8</accession>
<dbReference type="GO" id="GO:0006950">
    <property type="term" value="P:response to stress"/>
    <property type="evidence" value="ECO:0007669"/>
    <property type="project" value="UniProtKB-ARBA"/>
</dbReference>
<dbReference type="PANTHER" id="PTHR11455:SF9">
    <property type="entry name" value="CRYPTOCHROME CIRCADIAN CLOCK 5 ISOFORM X1"/>
    <property type="match status" value="1"/>
</dbReference>
<feature type="compositionally biased region" description="Polar residues" evidence="7">
    <location>
        <begin position="511"/>
        <end position="521"/>
    </location>
</feature>
<dbReference type="GO" id="GO:0006139">
    <property type="term" value="P:nucleobase-containing compound metabolic process"/>
    <property type="evidence" value="ECO:0007669"/>
    <property type="project" value="UniProtKB-ARBA"/>
</dbReference>
<evidence type="ECO:0000256" key="4">
    <source>
        <dbReference type="ARBA" id="ARBA00022991"/>
    </source>
</evidence>
<dbReference type="GO" id="GO:0009416">
    <property type="term" value="P:response to light stimulus"/>
    <property type="evidence" value="ECO:0007669"/>
    <property type="project" value="TreeGrafter"/>
</dbReference>
<feature type="region of interest" description="Disordered" evidence="7">
    <location>
        <begin position="468"/>
        <end position="521"/>
    </location>
</feature>
<comment type="similarity">
    <text evidence="6">Belongs to the DNA photolyase family.</text>
</comment>
<evidence type="ECO:0000313" key="9">
    <source>
        <dbReference type="EMBL" id="PEN14687.1"/>
    </source>
</evidence>
<evidence type="ECO:0000256" key="2">
    <source>
        <dbReference type="ARBA" id="ARBA00022630"/>
    </source>
</evidence>
<sequence>MPNLQVVWFKRDLRTHDHRPLHHAALNGPVLPIYIVEPDIVAADDFSAGHWQFIRSSLSELRRALADLGQPLVVRVGNAVDTFEKLRSDAGPFTLWSHQETGNRATFDRDIDVRRWAATSGIEMHECRQHGVVRGALDRDRWAKQWQAFMDEPETPAPNALQSLPVRPGPIPTLADLDLPRGRFEALQAGGEEAAHRTLQSFLFDRGRRYRREMSSPVTAFQSCSRLSPHLCWGTISIRTVRNAALNRKDELSNRSGRETADWRKSISSFISRLHWNGHFIQKLESAPRIEHESFIPAFDAVRENDFDTERYEAWKAGETGYPLVDACMRALRATGYLNFRMRAMIVSFAAYDLWLDWRSFHDVLARRWIDYEPGIHFSQLQMQSGTTGINALRIYNPTKQARDLDPDGTFIRRWVPELRRVPDTYIHTPWLAPPQVQVRSGCRIGKQYPKPIVRHETAARRARKVIGEVRKRPEVQQQAKQVLDQHGSRRHRSRRKTTQSGVKNHRSHSDTSGQQQTFEF</sequence>
<feature type="binding site" evidence="5">
    <location>
        <position position="210"/>
    </location>
    <ligand>
        <name>FAD</name>
        <dbReference type="ChEBI" id="CHEBI:57692"/>
    </ligand>
</feature>
<reference evidence="9 10" key="1">
    <citation type="submission" date="2017-10" db="EMBL/GenBank/DDBJ databases">
        <title>Draft genome of Longibacter Salinarum.</title>
        <authorList>
            <person name="Goh K.M."/>
            <person name="Shamsir M.S."/>
            <person name="Lim S.W."/>
        </authorList>
    </citation>
    <scope>NUCLEOTIDE SEQUENCE [LARGE SCALE GENOMIC DNA]</scope>
    <source>
        <strain evidence="9 10">KCTC 52045</strain>
    </source>
</reference>
<keyword evidence="10" id="KW-1185">Reference proteome</keyword>
<proteinExistence type="inferred from homology"/>
<protein>
    <submittedName>
        <fullName evidence="9">Deoxyribodipyrimidine photolyase</fullName>
    </submittedName>
</protein>
<dbReference type="EMBL" id="PDEQ01000002">
    <property type="protein sequence ID" value="PEN14687.1"/>
    <property type="molecule type" value="Genomic_DNA"/>
</dbReference>
<dbReference type="PRINTS" id="PR00147">
    <property type="entry name" value="DNAPHOTLYASE"/>
</dbReference>
<dbReference type="InterPro" id="IPR005101">
    <property type="entry name" value="Cryptochr/Photolyase_FAD-bd"/>
</dbReference>